<dbReference type="RefSeq" id="WP_058274617.1">
    <property type="nucleotide sequence ID" value="NZ_CYPS01000055.1"/>
</dbReference>
<reference evidence="2" key="1">
    <citation type="submission" date="2015-09" db="EMBL/GenBank/DDBJ databases">
        <authorList>
            <person name="Rodrigo-Torres L."/>
            <person name="Arahal D.R."/>
        </authorList>
    </citation>
    <scope>NUCLEOTIDE SEQUENCE [LARGE SCALE GENOMIC DNA]</scope>
    <source>
        <strain evidence="2">CECT 4293</strain>
    </source>
</reference>
<keyword evidence="2" id="KW-1185">Reference proteome</keyword>
<gene>
    <name evidence="1" type="ORF">RUM4293_03554</name>
</gene>
<accession>A0A0P1EV98</accession>
<name>A0A0P1EV98_9RHOB</name>
<evidence type="ECO:0000313" key="1">
    <source>
        <dbReference type="EMBL" id="CUH44648.1"/>
    </source>
</evidence>
<evidence type="ECO:0000313" key="2">
    <source>
        <dbReference type="Proteomes" id="UP000050786"/>
    </source>
</evidence>
<sequence length="86" mass="9401">MVASSFNLADTMGLIDPFRAVNCLDGKPDFEWNFGSETGGYCVTSNGEGISIVALSDVDVTDTMVASTSWTLERYLTRKTDNAMRH</sequence>
<proteinExistence type="predicted"/>
<protein>
    <submittedName>
        <fullName evidence="1">Uncharacterized protein</fullName>
    </submittedName>
</protein>
<dbReference type="EMBL" id="CYPS01000055">
    <property type="protein sequence ID" value="CUH44648.1"/>
    <property type="molecule type" value="Genomic_DNA"/>
</dbReference>
<organism evidence="1 2">
    <name type="scientific">Ruegeria atlantica</name>
    <dbReference type="NCBI Taxonomy" id="81569"/>
    <lineage>
        <taxon>Bacteria</taxon>
        <taxon>Pseudomonadati</taxon>
        <taxon>Pseudomonadota</taxon>
        <taxon>Alphaproteobacteria</taxon>
        <taxon>Rhodobacterales</taxon>
        <taxon>Roseobacteraceae</taxon>
        <taxon>Ruegeria</taxon>
    </lineage>
</organism>
<dbReference type="AlphaFoldDB" id="A0A0P1EV98"/>
<dbReference type="Proteomes" id="UP000050786">
    <property type="component" value="Unassembled WGS sequence"/>
</dbReference>